<dbReference type="PROSITE" id="PS50195">
    <property type="entry name" value="PX"/>
    <property type="match status" value="1"/>
</dbReference>
<evidence type="ECO:0000313" key="8">
    <source>
        <dbReference type="Proteomes" id="UP001249851"/>
    </source>
</evidence>
<accession>A0AAD9QJ38</accession>
<dbReference type="Pfam" id="PF00018">
    <property type="entry name" value="SH3_1"/>
    <property type="match status" value="1"/>
</dbReference>
<dbReference type="AlphaFoldDB" id="A0AAD9QJ38"/>
<comment type="caution">
    <text evidence="7">The sequence shown here is derived from an EMBL/GenBank/DDBJ whole genome shotgun (WGS) entry which is preliminary data.</text>
</comment>
<dbReference type="CDD" id="cd11856">
    <property type="entry name" value="SH3_p47phox_like"/>
    <property type="match status" value="1"/>
</dbReference>
<dbReference type="GO" id="GO:0005737">
    <property type="term" value="C:cytoplasm"/>
    <property type="evidence" value="ECO:0007669"/>
    <property type="project" value="TreeGrafter"/>
</dbReference>
<evidence type="ECO:0000259" key="5">
    <source>
        <dbReference type="PROSITE" id="PS50002"/>
    </source>
</evidence>
<feature type="domain" description="SH3" evidence="5">
    <location>
        <begin position="169"/>
        <end position="228"/>
    </location>
</feature>
<feature type="domain" description="SH3" evidence="5">
    <location>
        <begin position="357"/>
        <end position="420"/>
    </location>
</feature>
<evidence type="ECO:0000313" key="7">
    <source>
        <dbReference type="EMBL" id="KAK2562288.1"/>
    </source>
</evidence>
<feature type="non-terminal residue" evidence="7">
    <location>
        <position position="1"/>
    </location>
</feature>
<evidence type="ECO:0000256" key="2">
    <source>
        <dbReference type="ARBA" id="ARBA00022737"/>
    </source>
</evidence>
<dbReference type="InterPro" id="IPR001452">
    <property type="entry name" value="SH3_domain"/>
</dbReference>
<keyword evidence="1 3" id="KW-0728">SH3 domain</keyword>
<dbReference type="InterPro" id="IPR051228">
    <property type="entry name" value="NADPH_Oxidase/PX-Domain"/>
</dbReference>
<dbReference type="GO" id="GO:0035091">
    <property type="term" value="F:phosphatidylinositol binding"/>
    <property type="evidence" value="ECO:0007669"/>
    <property type="project" value="InterPro"/>
</dbReference>
<dbReference type="GO" id="GO:0016176">
    <property type="term" value="F:superoxide-generating NADPH oxidase activator activity"/>
    <property type="evidence" value="ECO:0007669"/>
    <property type="project" value="TreeGrafter"/>
</dbReference>
<reference evidence="7" key="2">
    <citation type="journal article" date="2023" name="Science">
        <title>Genomic signatures of disease resistance in endangered staghorn corals.</title>
        <authorList>
            <person name="Vollmer S.V."/>
            <person name="Selwyn J.D."/>
            <person name="Despard B.A."/>
            <person name="Roesel C.L."/>
        </authorList>
    </citation>
    <scope>NUCLEOTIDE SEQUENCE</scope>
    <source>
        <strain evidence="7">K2</strain>
    </source>
</reference>
<name>A0AAD9QJ38_ACRCE</name>
<dbReference type="PANTHER" id="PTHR15706:SF2">
    <property type="entry name" value="SH3 AND PX DOMAIN-CONTAINING PROTEIN 2A"/>
    <property type="match status" value="1"/>
</dbReference>
<organism evidence="7 8">
    <name type="scientific">Acropora cervicornis</name>
    <name type="common">Staghorn coral</name>
    <dbReference type="NCBI Taxonomy" id="6130"/>
    <lineage>
        <taxon>Eukaryota</taxon>
        <taxon>Metazoa</taxon>
        <taxon>Cnidaria</taxon>
        <taxon>Anthozoa</taxon>
        <taxon>Hexacorallia</taxon>
        <taxon>Scleractinia</taxon>
        <taxon>Astrocoeniina</taxon>
        <taxon>Acroporidae</taxon>
        <taxon>Acropora</taxon>
    </lineage>
</organism>
<gene>
    <name evidence="7" type="ORF">P5673_014558</name>
</gene>
<feature type="region of interest" description="Disordered" evidence="4">
    <location>
        <begin position="455"/>
        <end position="503"/>
    </location>
</feature>
<dbReference type="GO" id="GO:0042554">
    <property type="term" value="P:superoxide anion generation"/>
    <property type="evidence" value="ECO:0007669"/>
    <property type="project" value="TreeGrafter"/>
</dbReference>
<dbReference type="SMART" id="SM00326">
    <property type="entry name" value="SH3"/>
    <property type="match status" value="2"/>
</dbReference>
<evidence type="ECO:0000256" key="1">
    <source>
        <dbReference type="ARBA" id="ARBA00022443"/>
    </source>
</evidence>
<sequence length="585" mass="66603">MRQSPTNEKSAVTEVKVVDVEKRRAKDSSGKNYEYELKVKWSDESQYNIFRRYSMFFDLRLKTILSVAGLKNLFQDKQHFGITVPELPAQVNYEHYPKMLLDLLVECFLELFQRNSVKMLKSFARKLASPARNDEQIVERYQSVAAFTGSGRGEMSLKENELVTVIEKNNTGHWITIAPYTAKSDDELSYRAGEEVEVLATSNFGWWKIRLRGEVGLTPGSNLTPKSRHDSMDPFMTDEQRRKVNGSFTYNTMQRFLHSTMQQDNWLQLLLQEEHPEGCSDEPHEKSDSNHLQNGMQPHDLDPPMSSTYSSIYASIRAPPPRRESIPQYASVIPKHLRAKPRPRSFSEDIAEEVSLPPGEHFVAITNYSPTPDRHDDMPLAAGETVRLLTEDGPWAFVSAVDATRRRGWVPASILKKGGGLQSSYSRRSMSVGDIYNACLQDEVAMQPKKLLVSSQFPKRPIPTPRSDLEKPSEDPMGAPAEMAPPLPGGSKQNRKPDFTTNNSKCISIRKGEVAQLLEVQPSGWWKMNVEGVDDDEEDDFANNNQKDRSRHSDELWYYGKMSRQKCEELMMRFASFVLSVKYGG</sequence>
<dbReference type="InterPro" id="IPR036028">
    <property type="entry name" value="SH3-like_dom_sf"/>
</dbReference>
<dbReference type="Gene3D" id="3.30.1520.10">
    <property type="entry name" value="Phox-like domain"/>
    <property type="match status" value="1"/>
</dbReference>
<dbReference type="InterPro" id="IPR001683">
    <property type="entry name" value="PX_dom"/>
</dbReference>
<protein>
    <submittedName>
        <fullName evidence="7">SH3 and PX domain-containing protein 2B</fullName>
    </submittedName>
</protein>
<dbReference type="InterPro" id="IPR036871">
    <property type="entry name" value="PX_dom_sf"/>
</dbReference>
<dbReference type="SUPFAM" id="SSF50044">
    <property type="entry name" value="SH3-domain"/>
    <property type="match status" value="4"/>
</dbReference>
<dbReference type="EMBL" id="JARQWQ010000029">
    <property type="protein sequence ID" value="KAK2562288.1"/>
    <property type="molecule type" value="Genomic_DNA"/>
</dbReference>
<keyword evidence="8" id="KW-1185">Reference proteome</keyword>
<evidence type="ECO:0000259" key="6">
    <source>
        <dbReference type="PROSITE" id="PS50195"/>
    </source>
</evidence>
<dbReference type="Pfam" id="PF07653">
    <property type="entry name" value="SH3_2"/>
    <property type="match status" value="1"/>
</dbReference>
<feature type="compositionally biased region" description="Basic and acidic residues" evidence="4">
    <location>
        <begin position="276"/>
        <end position="289"/>
    </location>
</feature>
<keyword evidence="2" id="KW-0677">Repeat</keyword>
<dbReference type="Proteomes" id="UP001249851">
    <property type="component" value="Unassembled WGS sequence"/>
</dbReference>
<dbReference type="PROSITE" id="PS50002">
    <property type="entry name" value="SH3"/>
    <property type="match status" value="2"/>
</dbReference>
<reference evidence="7" key="1">
    <citation type="journal article" date="2023" name="G3 (Bethesda)">
        <title>Whole genome assembly and annotation of the endangered Caribbean coral Acropora cervicornis.</title>
        <authorList>
            <person name="Selwyn J.D."/>
            <person name="Vollmer S.V."/>
        </authorList>
    </citation>
    <scope>NUCLEOTIDE SEQUENCE</scope>
    <source>
        <strain evidence="7">K2</strain>
    </source>
</reference>
<feature type="domain" description="PX" evidence="6">
    <location>
        <begin position="13"/>
        <end position="155"/>
    </location>
</feature>
<evidence type="ECO:0000256" key="3">
    <source>
        <dbReference type="PROSITE-ProRule" id="PRU00192"/>
    </source>
</evidence>
<dbReference type="SUPFAM" id="SSF64268">
    <property type="entry name" value="PX domain"/>
    <property type="match status" value="1"/>
</dbReference>
<proteinExistence type="predicted"/>
<dbReference type="PANTHER" id="PTHR15706">
    <property type="entry name" value="SH3 MULTIPLE DOMAIN"/>
    <property type="match status" value="1"/>
</dbReference>
<feature type="region of interest" description="Disordered" evidence="4">
    <location>
        <begin position="276"/>
        <end position="300"/>
    </location>
</feature>
<evidence type="ECO:0000256" key="4">
    <source>
        <dbReference type="SAM" id="MobiDB-lite"/>
    </source>
</evidence>
<dbReference type="Gene3D" id="2.30.30.40">
    <property type="entry name" value="SH3 Domains"/>
    <property type="match status" value="3"/>
</dbReference>